<evidence type="ECO:0000313" key="3">
    <source>
        <dbReference type="Proteomes" id="UP000694404"/>
    </source>
</evidence>
<dbReference type="Ensembl" id="ENSCABT00000004240.1">
    <property type="protein sequence ID" value="ENSCABP00000003906.1"/>
    <property type="gene ID" value="ENSCABG00000002950.1"/>
</dbReference>
<accession>A0A8C0ILN8</accession>
<reference evidence="2" key="2">
    <citation type="submission" date="2025-09" db="UniProtKB">
        <authorList>
            <consortium name="Ensembl"/>
        </authorList>
    </citation>
    <scope>IDENTIFICATION</scope>
</reference>
<dbReference type="GeneTree" id="ENSGT00960000193295"/>
<protein>
    <recommendedName>
        <fullName evidence="4">Endonuclease/exonuclease/phosphatase domain-containing protein</fullName>
    </recommendedName>
</protein>
<reference evidence="2" key="1">
    <citation type="submission" date="2025-08" db="UniProtKB">
        <authorList>
            <consortium name="Ensembl"/>
        </authorList>
    </citation>
    <scope>IDENTIFICATION</scope>
</reference>
<dbReference type="Proteomes" id="UP000694404">
    <property type="component" value="Unplaced"/>
</dbReference>
<proteinExistence type="predicted"/>
<evidence type="ECO:0000256" key="1">
    <source>
        <dbReference type="SAM" id="SignalP"/>
    </source>
</evidence>
<keyword evidence="3" id="KW-1185">Reference proteome</keyword>
<name>A0A8C0ILN8_CHEAB</name>
<evidence type="ECO:0000313" key="2">
    <source>
        <dbReference type="Ensembl" id="ENSCABP00000003906.1"/>
    </source>
</evidence>
<organism evidence="2 3">
    <name type="scientific">Chelonoidis abingdonii</name>
    <name type="common">Abingdon island giant tortoise</name>
    <name type="synonym">Testudo abingdonii</name>
    <dbReference type="NCBI Taxonomy" id="106734"/>
    <lineage>
        <taxon>Eukaryota</taxon>
        <taxon>Metazoa</taxon>
        <taxon>Chordata</taxon>
        <taxon>Craniata</taxon>
        <taxon>Vertebrata</taxon>
        <taxon>Euteleostomi</taxon>
        <taxon>Archelosauria</taxon>
        <taxon>Testudinata</taxon>
        <taxon>Testudines</taxon>
        <taxon>Cryptodira</taxon>
        <taxon>Durocryptodira</taxon>
        <taxon>Testudinoidea</taxon>
        <taxon>Testudinidae</taxon>
        <taxon>Chelonoidis</taxon>
    </lineage>
</organism>
<feature type="signal peptide" evidence="1">
    <location>
        <begin position="1"/>
        <end position="16"/>
    </location>
</feature>
<sequence length="126" mass="14203">MLFVPLFIVYFTKLYGEPHMPTVIAGDFNETLGPFVDISQPQGHKQMKIKMALELLIKDLGLCFILWFIHPVYGDYSYFSPVHGPPANTLMLSSGHAVSHGNQTGKGLGFYDILRSNQVCQRLSWL</sequence>
<evidence type="ECO:0008006" key="4">
    <source>
        <dbReference type="Google" id="ProtNLM"/>
    </source>
</evidence>
<dbReference type="AlphaFoldDB" id="A0A8C0ILN8"/>
<feature type="chain" id="PRO_5034674841" description="Endonuclease/exonuclease/phosphatase domain-containing protein" evidence="1">
    <location>
        <begin position="17"/>
        <end position="126"/>
    </location>
</feature>
<keyword evidence="1" id="KW-0732">Signal</keyword>